<dbReference type="InterPro" id="IPR032710">
    <property type="entry name" value="NTF2-like_dom_sf"/>
</dbReference>
<dbReference type="GO" id="GO:0030638">
    <property type="term" value="P:polyketide metabolic process"/>
    <property type="evidence" value="ECO:0007669"/>
    <property type="project" value="InterPro"/>
</dbReference>
<dbReference type="EMBL" id="CP041636">
    <property type="protein sequence ID" value="QDO98690.1"/>
    <property type="molecule type" value="Genomic_DNA"/>
</dbReference>
<evidence type="ECO:0000313" key="2">
    <source>
        <dbReference type="EMBL" id="QDO98690.1"/>
    </source>
</evidence>
<keyword evidence="3" id="KW-1185">Reference proteome</keyword>
<dbReference type="SUPFAM" id="SSF54427">
    <property type="entry name" value="NTF2-like"/>
    <property type="match status" value="1"/>
</dbReference>
<dbReference type="PANTHER" id="PTHR38436">
    <property type="entry name" value="POLYKETIDE CYCLASE SNOAL-LIKE DOMAIN"/>
    <property type="match status" value="1"/>
</dbReference>
<organism evidence="2 3">
    <name type="scientific">Ferrovibrio terrae</name>
    <dbReference type="NCBI Taxonomy" id="2594003"/>
    <lineage>
        <taxon>Bacteria</taxon>
        <taxon>Pseudomonadati</taxon>
        <taxon>Pseudomonadota</taxon>
        <taxon>Alphaproteobacteria</taxon>
        <taxon>Rhodospirillales</taxon>
        <taxon>Rhodospirillaceae</taxon>
        <taxon>Ferrovibrio</taxon>
    </lineage>
</organism>
<dbReference type="Proteomes" id="UP000317496">
    <property type="component" value="Chromosome"/>
</dbReference>
<dbReference type="InterPro" id="IPR009959">
    <property type="entry name" value="Cyclase_SnoaL-like"/>
</dbReference>
<dbReference type="Gene3D" id="3.10.450.50">
    <property type="match status" value="1"/>
</dbReference>
<feature type="region of interest" description="Disordered" evidence="1">
    <location>
        <begin position="1"/>
        <end position="44"/>
    </location>
</feature>
<proteinExistence type="predicted"/>
<dbReference type="KEGG" id="fer:FNB15_16010"/>
<name>A0A516H4W8_9PROT</name>
<evidence type="ECO:0000256" key="1">
    <source>
        <dbReference type="SAM" id="MobiDB-lite"/>
    </source>
</evidence>
<sequence>MESGRMDMGLHIGLGRKKPGEKSCPVRPAVTRRHGWPSGLGNPEETMMPAPHPNRLMLQRHLAAENAHDMAATLATVHPDCVFRDLATGQVFPGRPGAERHYRQWWEAFGNVVERSPSGSAQWIDDDTYVAEPQYTGRHIGPFLGLAPTGRTFVLPFVVFVKFRDGLFVEERFYYDLATLMRQLGETRIDPQALQAARDWAAGKQS</sequence>
<dbReference type="OrthoDB" id="8849037at2"/>
<dbReference type="Pfam" id="PF07366">
    <property type="entry name" value="SnoaL"/>
    <property type="match status" value="1"/>
</dbReference>
<protein>
    <submittedName>
        <fullName evidence="2">Ester cyclase</fullName>
    </submittedName>
</protein>
<dbReference type="AlphaFoldDB" id="A0A516H4W8"/>
<reference evidence="2 3" key="1">
    <citation type="submission" date="2019-07" db="EMBL/GenBank/DDBJ databases">
        <title>Genome sequencing for Ferrovibrio sp. K5.</title>
        <authorList>
            <person name="Park S.-J."/>
        </authorList>
    </citation>
    <scope>NUCLEOTIDE SEQUENCE [LARGE SCALE GENOMIC DNA]</scope>
    <source>
        <strain evidence="2 3">K5</strain>
    </source>
</reference>
<evidence type="ECO:0000313" key="3">
    <source>
        <dbReference type="Proteomes" id="UP000317496"/>
    </source>
</evidence>
<gene>
    <name evidence="2" type="ORF">FNB15_16010</name>
</gene>
<accession>A0A516H4W8</accession>
<dbReference type="PANTHER" id="PTHR38436:SF1">
    <property type="entry name" value="ESTER CYCLASE"/>
    <property type="match status" value="1"/>
</dbReference>